<proteinExistence type="predicted"/>
<comment type="caution">
    <text evidence="1">The sequence shown here is derived from an EMBL/GenBank/DDBJ whole genome shotgun (WGS) entry which is preliminary data.</text>
</comment>
<dbReference type="EMBL" id="JAMXIB010000004">
    <property type="protein sequence ID" value="MCO5724411.1"/>
    <property type="molecule type" value="Genomic_DNA"/>
</dbReference>
<reference evidence="1 2" key="1">
    <citation type="submission" date="2022-06" db="EMBL/GenBank/DDBJ databases">
        <authorList>
            <person name="Xuan X."/>
        </authorList>
    </citation>
    <scope>NUCLEOTIDE SEQUENCE [LARGE SCALE GENOMIC DNA]</scope>
    <source>
        <strain evidence="1 2">2V75</strain>
    </source>
</reference>
<gene>
    <name evidence="1" type="ORF">NG653_06065</name>
</gene>
<protein>
    <submittedName>
        <fullName evidence="1">IPExxxVDY family protein</fullName>
    </submittedName>
</protein>
<evidence type="ECO:0000313" key="1">
    <source>
        <dbReference type="EMBL" id="MCO5724411.1"/>
    </source>
</evidence>
<dbReference type="NCBIfam" id="NF033205">
    <property type="entry name" value="IPExxxVDY"/>
    <property type="match status" value="1"/>
</dbReference>
<dbReference type="RefSeq" id="WP_252740792.1">
    <property type="nucleotide sequence ID" value="NZ_JAMXIB010000004.1"/>
</dbReference>
<evidence type="ECO:0000313" key="2">
    <source>
        <dbReference type="Proteomes" id="UP001206312"/>
    </source>
</evidence>
<keyword evidence="2" id="KW-1185">Reference proteome</keyword>
<name>A0ABT1AWH9_9FLAO</name>
<sequence>MGALEEFWESLLDEASYSLFAIHSNVEDHAMAYVLNEACGLRLKRTPRDLELVKQGVFTVFSWKDEASFREWTLFRNPGRDAMANPSEGLFAGETTLKRPYLVPEKKEVDYFLKLEGEEQELKVLSLLLALPRVITAYRLDTSKLKSRYNLIY</sequence>
<organism evidence="1 2">
    <name type="scientific">Robiginitalea marina</name>
    <dbReference type="NCBI Taxonomy" id="2954105"/>
    <lineage>
        <taxon>Bacteria</taxon>
        <taxon>Pseudomonadati</taxon>
        <taxon>Bacteroidota</taxon>
        <taxon>Flavobacteriia</taxon>
        <taxon>Flavobacteriales</taxon>
        <taxon>Flavobacteriaceae</taxon>
        <taxon>Robiginitalea</taxon>
    </lineage>
</organism>
<accession>A0ABT1AWH9</accession>
<dbReference type="InterPro" id="IPR047690">
    <property type="entry name" value="IPExxxVDY_fam"/>
</dbReference>
<dbReference type="Proteomes" id="UP001206312">
    <property type="component" value="Unassembled WGS sequence"/>
</dbReference>